<evidence type="ECO:0000256" key="2">
    <source>
        <dbReference type="ARBA" id="ARBA00008107"/>
    </source>
</evidence>
<comment type="subunit">
    <text evidence="3 7">Homodimer.</text>
</comment>
<feature type="domain" description="PhoU" evidence="8">
    <location>
        <begin position="122"/>
        <end position="203"/>
    </location>
</feature>
<dbReference type="NCBIfam" id="TIGR02135">
    <property type="entry name" value="phoU_full"/>
    <property type="match status" value="1"/>
</dbReference>
<protein>
    <recommendedName>
        <fullName evidence="7">Phosphate-specific transport system accessory protein PhoU</fullName>
    </recommendedName>
</protein>
<sequence length="242" mass="28126">MRTAYREHLDSFSHDLIIMCDIVHNTLRLASEALIDSELHAAEEAMSLREELDEVRNRCEERAVLLLALENPMAKDLRQVVSSIYIVEDLHRMGRLAQHVASAARRRHPENVVPAEYIGYFEELARLNDDMIRMLREILVTPDPDTALRMASEDDAVDDINHYLLSILTNREWEASVREAVETAQMTRYYERFADHCVSVAGRIIYLSTGLAPEAYMAKLSEEERDKEFESRMAELERQFRR</sequence>
<keyword evidence="4 7" id="KW-0813">Transport</keyword>
<evidence type="ECO:0000259" key="8">
    <source>
        <dbReference type="Pfam" id="PF01895"/>
    </source>
</evidence>
<name>A0A2A4AJ47_9CORY</name>
<comment type="function">
    <text evidence="7">Plays a role in the regulation of phosphate uptake.</text>
</comment>
<evidence type="ECO:0000256" key="4">
    <source>
        <dbReference type="ARBA" id="ARBA00022448"/>
    </source>
</evidence>
<comment type="subcellular location">
    <subcellularLocation>
        <location evidence="1 7">Cytoplasm</location>
    </subcellularLocation>
</comment>
<feature type="domain" description="PhoU" evidence="8">
    <location>
        <begin position="18"/>
        <end position="102"/>
    </location>
</feature>
<reference evidence="9 10" key="1">
    <citation type="submission" date="2017-09" db="EMBL/GenBank/DDBJ databases">
        <title>Draft Genome Sequence of Corynebacterium accolens AH4003.</title>
        <authorList>
            <person name="Chen Y."/>
            <person name="Oosthuysen W.F."/>
            <person name="Kelley S."/>
            <person name="Horswill A."/>
        </authorList>
    </citation>
    <scope>NUCLEOTIDE SEQUENCE [LARGE SCALE GENOMIC DNA]</scope>
    <source>
        <strain evidence="9 10">AH4003</strain>
    </source>
</reference>
<gene>
    <name evidence="9" type="primary">phoU</name>
    <name evidence="9" type="ORF">COM45_08130</name>
</gene>
<evidence type="ECO:0000256" key="7">
    <source>
        <dbReference type="PIRNR" id="PIRNR003107"/>
    </source>
</evidence>
<keyword evidence="6 7" id="KW-0592">Phosphate transport</keyword>
<organism evidence="9 10">
    <name type="scientific">Corynebacterium accolens</name>
    <dbReference type="NCBI Taxonomy" id="38284"/>
    <lineage>
        <taxon>Bacteria</taxon>
        <taxon>Bacillati</taxon>
        <taxon>Actinomycetota</taxon>
        <taxon>Actinomycetes</taxon>
        <taxon>Mycobacteriales</taxon>
        <taxon>Corynebacteriaceae</taxon>
        <taxon>Corynebacterium</taxon>
    </lineage>
</organism>
<dbReference type="GO" id="GO:0005737">
    <property type="term" value="C:cytoplasm"/>
    <property type="evidence" value="ECO:0007669"/>
    <property type="project" value="UniProtKB-SubCell"/>
</dbReference>
<evidence type="ECO:0000256" key="1">
    <source>
        <dbReference type="ARBA" id="ARBA00004496"/>
    </source>
</evidence>
<dbReference type="Pfam" id="PF01895">
    <property type="entry name" value="PhoU"/>
    <property type="match status" value="2"/>
</dbReference>
<proteinExistence type="inferred from homology"/>
<evidence type="ECO:0000256" key="5">
    <source>
        <dbReference type="ARBA" id="ARBA00022490"/>
    </source>
</evidence>
<dbReference type="AlphaFoldDB" id="A0A2A4AJ47"/>
<dbReference type="EMBL" id="NWBP01000024">
    <property type="protein sequence ID" value="PCC82519.1"/>
    <property type="molecule type" value="Genomic_DNA"/>
</dbReference>
<dbReference type="GO" id="GO:0006817">
    <property type="term" value="P:phosphate ion transport"/>
    <property type="evidence" value="ECO:0007669"/>
    <property type="project" value="UniProtKB-KW"/>
</dbReference>
<dbReference type="Gene3D" id="1.20.58.220">
    <property type="entry name" value="Phosphate transport system protein phou homolog 2, domain 2"/>
    <property type="match status" value="1"/>
</dbReference>
<dbReference type="InterPro" id="IPR028366">
    <property type="entry name" value="PhoU"/>
</dbReference>
<comment type="similarity">
    <text evidence="2 7">Belongs to the PhoU family.</text>
</comment>
<comment type="caution">
    <text evidence="9">The sequence shown here is derived from an EMBL/GenBank/DDBJ whole genome shotgun (WGS) entry which is preliminary data.</text>
</comment>
<dbReference type="PIRSF" id="PIRSF003107">
    <property type="entry name" value="PhoU"/>
    <property type="match status" value="1"/>
</dbReference>
<dbReference type="FunFam" id="1.20.58.220:FF:000004">
    <property type="entry name" value="Phosphate-specific transport system accessory protein PhoU"/>
    <property type="match status" value="1"/>
</dbReference>
<dbReference type="SUPFAM" id="SSF109755">
    <property type="entry name" value="PhoU-like"/>
    <property type="match status" value="1"/>
</dbReference>
<dbReference type="Proteomes" id="UP000218690">
    <property type="component" value="Unassembled WGS sequence"/>
</dbReference>
<evidence type="ECO:0000313" key="10">
    <source>
        <dbReference type="Proteomes" id="UP000218690"/>
    </source>
</evidence>
<keyword evidence="5 7" id="KW-0963">Cytoplasm</keyword>
<dbReference type="GO" id="GO:0045936">
    <property type="term" value="P:negative regulation of phosphate metabolic process"/>
    <property type="evidence" value="ECO:0007669"/>
    <property type="project" value="InterPro"/>
</dbReference>
<evidence type="ECO:0000256" key="3">
    <source>
        <dbReference type="ARBA" id="ARBA00011738"/>
    </source>
</evidence>
<evidence type="ECO:0000256" key="6">
    <source>
        <dbReference type="ARBA" id="ARBA00022592"/>
    </source>
</evidence>
<dbReference type="GO" id="GO:0030643">
    <property type="term" value="P:intracellular phosphate ion homeostasis"/>
    <property type="evidence" value="ECO:0007669"/>
    <property type="project" value="InterPro"/>
</dbReference>
<dbReference type="InterPro" id="IPR038078">
    <property type="entry name" value="PhoU-like_sf"/>
</dbReference>
<evidence type="ECO:0000313" key="9">
    <source>
        <dbReference type="EMBL" id="PCC82519.1"/>
    </source>
</evidence>
<accession>A0A2A4AJ47</accession>
<dbReference type="InterPro" id="IPR026022">
    <property type="entry name" value="PhoU_dom"/>
</dbReference>
<dbReference type="PANTHER" id="PTHR42930:SF3">
    <property type="entry name" value="PHOSPHATE-SPECIFIC TRANSPORT SYSTEM ACCESSORY PROTEIN PHOU"/>
    <property type="match status" value="1"/>
</dbReference>
<dbReference type="PANTHER" id="PTHR42930">
    <property type="entry name" value="PHOSPHATE-SPECIFIC TRANSPORT SYSTEM ACCESSORY PROTEIN PHOU"/>
    <property type="match status" value="1"/>
</dbReference>